<keyword evidence="1" id="KW-0812">Transmembrane</keyword>
<sequence length="66" mass="7264">MKPIDTQSASIFNIFGVGYDDSLLLITSGIIIPIIIHTVFQLLQKTGNTMSIILMANTKVLKVQED</sequence>
<keyword evidence="1" id="KW-0472">Membrane</keyword>
<dbReference type="AlphaFoldDB" id="A0A0D7WX46"/>
<dbReference type="PATRIC" id="fig|159743.3.peg.5184"/>
<protein>
    <submittedName>
        <fullName evidence="2">Uncharacterized protein</fullName>
    </submittedName>
</protein>
<keyword evidence="3" id="KW-1185">Reference proteome</keyword>
<keyword evidence="1" id="KW-1133">Transmembrane helix</keyword>
<dbReference type="Proteomes" id="UP000032534">
    <property type="component" value="Unassembled WGS sequence"/>
</dbReference>
<name>A0A0D7WX46_9BACL</name>
<dbReference type="EMBL" id="JTHP01000061">
    <property type="protein sequence ID" value="KJD43293.1"/>
    <property type="molecule type" value="Genomic_DNA"/>
</dbReference>
<reference evidence="2 3" key="1">
    <citation type="submission" date="2014-11" db="EMBL/GenBank/DDBJ databases">
        <title>Draft Genome Sequences of Paenibacillus polymyxa NRRL B-30509 and Paenibacillus terrae NRRL B-30644, Strains from a Poultry Environment that Produce Tridecaptin A and Paenicidins.</title>
        <authorList>
            <person name="van Belkum M.J."/>
            <person name="Lohans C.T."/>
            <person name="Vederas J.C."/>
        </authorList>
    </citation>
    <scope>NUCLEOTIDE SEQUENCE [LARGE SCALE GENOMIC DNA]</scope>
    <source>
        <strain evidence="2 3">NRRL B-30644</strain>
    </source>
</reference>
<feature type="transmembrane region" description="Helical" evidence="1">
    <location>
        <begin position="23"/>
        <end position="43"/>
    </location>
</feature>
<gene>
    <name evidence="2" type="ORF">QD47_23320</name>
</gene>
<comment type="caution">
    <text evidence="2">The sequence shown here is derived from an EMBL/GenBank/DDBJ whole genome shotgun (WGS) entry which is preliminary data.</text>
</comment>
<evidence type="ECO:0000313" key="3">
    <source>
        <dbReference type="Proteomes" id="UP000032534"/>
    </source>
</evidence>
<evidence type="ECO:0000313" key="2">
    <source>
        <dbReference type="EMBL" id="KJD43293.1"/>
    </source>
</evidence>
<proteinExistence type="predicted"/>
<organism evidence="2 3">
    <name type="scientific">Paenibacillus terrae</name>
    <dbReference type="NCBI Taxonomy" id="159743"/>
    <lineage>
        <taxon>Bacteria</taxon>
        <taxon>Bacillati</taxon>
        <taxon>Bacillota</taxon>
        <taxon>Bacilli</taxon>
        <taxon>Bacillales</taxon>
        <taxon>Paenibacillaceae</taxon>
        <taxon>Paenibacillus</taxon>
    </lineage>
</organism>
<accession>A0A0D7WX46</accession>
<evidence type="ECO:0000256" key="1">
    <source>
        <dbReference type="SAM" id="Phobius"/>
    </source>
</evidence>